<feature type="compositionally biased region" description="Low complexity" evidence="3">
    <location>
        <begin position="1994"/>
        <end position="2003"/>
    </location>
</feature>
<dbReference type="CDD" id="cd01221">
    <property type="entry name" value="PH_ephexin"/>
    <property type="match status" value="1"/>
</dbReference>
<evidence type="ECO:0000259" key="4">
    <source>
        <dbReference type="PROSITE" id="PS50002"/>
    </source>
</evidence>
<dbReference type="CDD" id="cd00160">
    <property type="entry name" value="RhoGEF"/>
    <property type="match status" value="1"/>
</dbReference>
<dbReference type="GO" id="GO:0005085">
    <property type="term" value="F:guanyl-nucleotide exchange factor activity"/>
    <property type="evidence" value="ECO:0007669"/>
    <property type="project" value="InterPro"/>
</dbReference>
<dbReference type="Pfam" id="PF00621">
    <property type="entry name" value="RhoGEF"/>
    <property type="match status" value="1"/>
</dbReference>
<feature type="region of interest" description="Disordered" evidence="3">
    <location>
        <begin position="1194"/>
        <end position="1214"/>
    </location>
</feature>
<feature type="compositionally biased region" description="Polar residues" evidence="3">
    <location>
        <begin position="186"/>
        <end position="195"/>
    </location>
</feature>
<proteinExistence type="predicted"/>
<feature type="compositionally biased region" description="Basic and acidic residues" evidence="3">
    <location>
        <begin position="535"/>
        <end position="544"/>
    </location>
</feature>
<dbReference type="Gene3D" id="1.20.900.10">
    <property type="entry name" value="Dbl homology (DH) domain"/>
    <property type="match status" value="1"/>
</dbReference>
<protein>
    <recommendedName>
        <fullName evidence="8">DH domain-containing protein</fullName>
    </recommendedName>
</protein>
<feature type="compositionally biased region" description="Basic residues" evidence="3">
    <location>
        <begin position="2514"/>
        <end position="2536"/>
    </location>
</feature>
<feature type="region of interest" description="Disordered" evidence="3">
    <location>
        <begin position="47"/>
        <end position="106"/>
    </location>
</feature>
<dbReference type="Gene3D" id="2.30.30.40">
    <property type="entry name" value="SH3 Domains"/>
    <property type="match status" value="1"/>
</dbReference>
<feature type="compositionally biased region" description="Basic and acidic residues" evidence="3">
    <location>
        <begin position="58"/>
        <end position="79"/>
    </location>
</feature>
<organism evidence="6 7">
    <name type="scientific">Anopheles minimus</name>
    <dbReference type="NCBI Taxonomy" id="112268"/>
    <lineage>
        <taxon>Eukaryota</taxon>
        <taxon>Metazoa</taxon>
        <taxon>Ecdysozoa</taxon>
        <taxon>Arthropoda</taxon>
        <taxon>Hexapoda</taxon>
        <taxon>Insecta</taxon>
        <taxon>Pterygota</taxon>
        <taxon>Neoptera</taxon>
        <taxon>Endopterygota</taxon>
        <taxon>Diptera</taxon>
        <taxon>Nematocera</taxon>
        <taxon>Culicoidea</taxon>
        <taxon>Culicidae</taxon>
        <taxon>Anophelinae</taxon>
        <taxon>Anopheles</taxon>
    </lineage>
</organism>
<dbReference type="InterPro" id="IPR001452">
    <property type="entry name" value="SH3_domain"/>
</dbReference>
<dbReference type="EnsemblMetazoa" id="AMIN016225-RB">
    <property type="protein sequence ID" value="AMIN016225-PB"/>
    <property type="gene ID" value="AMIN016225"/>
</dbReference>
<feature type="region of interest" description="Disordered" evidence="3">
    <location>
        <begin position="789"/>
        <end position="829"/>
    </location>
</feature>
<feature type="compositionally biased region" description="Polar residues" evidence="3">
    <location>
        <begin position="1283"/>
        <end position="1301"/>
    </location>
</feature>
<dbReference type="SMART" id="SM00325">
    <property type="entry name" value="RhoGEF"/>
    <property type="match status" value="1"/>
</dbReference>
<feature type="compositionally biased region" description="Basic and acidic residues" evidence="3">
    <location>
        <begin position="1517"/>
        <end position="1533"/>
    </location>
</feature>
<feature type="compositionally biased region" description="Polar residues" evidence="3">
    <location>
        <begin position="632"/>
        <end position="650"/>
    </location>
</feature>
<dbReference type="InterPro" id="IPR011993">
    <property type="entry name" value="PH-like_dom_sf"/>
</dbReference>
<evidence type="ECO:0000313" key="7">
    <source>
        <dbReference type="Proteomes" id="UP000075920"/>
    </source>
</evidence>
<feature type="region of interest" description="Disordered" evidence="3">
    <location>
        <begin position="526"/>
        <end position="586"/>
    </location>
</feature>
<feature type="region of interest" description="Disordered" evidence="3">
    <location>
        <begin position="1565"/>
        <end position="1732"/>
    </location>
</feature>
<keyword evidence="1 2" id="KW-0728">SH3 domain</keyword>
<keyword evidence="7" id="KW-1185">Reference proteome</keyword>
<dbReference type="InterPro" id="IPR047270">
    <property type="entry name" value="PH_ephexin"/>
</dbReference>
<evidence type="ECO:0000256" key="1">
    <source>
        <dbReference type="ARBA" id="ARBA00022443"/>
    </source>
</evidence>
<sequence>MMHIKSSPTTPVVAEKRPKPGKSDPLQQEPRKVSSFIQRFYLFGNNTSTPFGSEAEPEAPKVKKVKSSEKESEDIRQDSKLSASTDSGGKSSSDASEESSPVQYPSYSVQRLRQFWNNRLLSGSNQQTTSGSSIDTIVRKAKSATIGAPTGAATRTVLRKSPSPKAITRFQRNGSITRSGRRRLTIDNSDSTRTGTDAGHRSAQAPKRTSQTALLSPDREVQRALVEKRQCVGTPTVTSGSTVRDSFPLAIATPTGSQIHWARRTELLGIRALTQKEKAQSNKMPLRVENYVNSFIDVDIQSVEKQDEQTRTKETVPSAHELPKDVVEKLPPISHSATPVTPVRPPNTASLGRKGNTPTRKISFLNNISPYNRKLLSCNGTKVAALTSKFNQMIQQDAGLLVQVQKRGGYLHKCGNVAYKVIEDPGSEGGYGFTSSGRNSATRSSLKKRNSNASITSAGAASAGGAGGNKTDESSDEISSVSSKNSSVRKTGLRKRPSLRKNIYRRPDWEAGRSSPGVRKVLEMFEPNLHHARGKRTESGDMGKRPPIRSKPKVPDKSEQVLLKTKDIKSKKVTSEGDETNAKKIQKDSLQKTRDVEAIAMLEEHVVDGGNQKIIKENSTVAEVHMSRDCNKLNNSQNTVSTPKHTSIEQNENKDDSLEIHECIPVHSSSEDSCTMPPTMEITVLSDNDNALEELNSTRNRIVVEKSSVIHTTDTGDQSENAILINEANEKDKSKSPVSKFNKRLTFRSSDNTATEVSSPVCEQSEANNVILTDEDNSFGEQYSTYSSIKKGSKNTDAPLSDGSIKLGSNTEPVVPPKEQKEKKKSKSTVSKIYERLTFRSSKKVATPLEKSDELVIIREEDNTRKVTGLRRSFVSSIEIPSMHTDDTTSSSRPSNQPSPEASGGTDTSEQKILDAISAVSQRIDNLSKSFSDLTITDAEDIEQNSPLSSEENVQQVRPNTSFLFRGMGAGGSGVDIGSKHASHRKIVEAVNTVVINKSISMDAHHFPCARGEIGRMSLNERTRVQRSLEDDYELVTQPDEEPAQPVGSASSLTPKITIDLTGLTNKIESFVHKSKRESDNIYQSIPRKSSTADKSYLECEDAGSINSYESFENYESIEHEIASSTCKQSAAEASREEDTYEICSPPPELPPARDDSRNDLTLPQPKRNLSTSPKTLPKHLQVTYQSNYEHIKYSKIPPRPPKPEEIPLPPRNNSTTNITVAPEGMSSIEVTPNPGDDLLDKSSTHGQENIYEENIYDTIRSMDGVDYDDPACGGSSAEMEPAQTNNAPSSSMRPSALRQQPSPPADTVSLVSSNCYESIGSRLEYDRHLTLTRRNMAGGSTTTLASDQITNSLYGTVPGLASLTPPSERGSDTSNSADWTDISDEDETERGDIASTAPGSKRPNFIVVRERKRTHQTPLRSRKLARISHPKIDDDSDHHYESLYSIGSNDDRQQHVSCYRTPNADGTLLAGTAGTNFHQHRAGVDPTAAILLPNDDEFDSFDSDDTEEDYEDDDEERNRARTDSGVDIRNAKLPDPPPSSSQVYVLVQKIKNLGTLSEIAKSFHKLSKKKPTKSSTGVTYENATTGQTPKLPGKGTKPSSKSFKLPLPLVGGGGGVPKPPPEDYENAPFPGTHQTPPGSSLLLASSPSLSSVSTSNTPYAAMSSPIPDQSLGPTSAGVRSTSESSNVSSNVPGPLQQSAPADSATRKKSKNTKSLRSKLRKSLVSDSTSLNIGSSFNGSRSTFYVTSADVDSGIFNGSEGCLNPATSVSQSEMGSAKPLDDNRRKSLASATGTTSHHRPTIPPPPPPAEAGKRMSIASSLSPLLTANKSSNKKLGATSWYAECGVFKQPHSFETGSDQSLSGGKASSISPRSSLPPKNGDGVAGDRTLTNNGHTASSWYADIYQTSGASVASSSESSGVSTGGEGGPGDDHSHSMFVNEPLYQIYNAAKLESITRDIDAEISGRTEAELYDDGYEKIAERNRRRNAVEGDEGGSTSSGSSSTDGDDRNDESSIHLRKPSRPTALELIEPHIGKLRTLWCEVPEVRNSEILSTLTPTEKRLQEAKFEILTSEASYLKSLNLLRTHFVNHPAFRDTRILSSSERKTLFSYIIPVQECSDRLLCDLENCWQDNIMLLGLSHSIYKHAEKHFHVYVTYCEHQAKIDRTLKTLRSSKPEFARTLAALEADPVCCSLSLSSFLMLPMQRITRMRLLLDAVLQRCHPEDDDEFSSWESTFVLINRILTQCNDAAHRSEQLYEMELLSRQIEFPTNVRPLAIVPCGIGAATMHRKLEKRGELVHLLWRGDDAKLTFGKKFSKSNVYAFLFTDLFVLTKKKSDESYLVIDYCQRALLTVSSGDIVPGLPAKEMQTLGKNLIIMTLLENHEGKTIEMVLSCPSETERERWLMVTEPPASENPDEKIYEQWDCPQVIAVHPYQAQQPDELDLDIKDVVNVHRKMADGWYEGERIRDGAVGWFPSNYTKEIPSAHIRAKHIKQRHLFLSYTSKYIDTATKAHQQQQHHHQQQQHQQQHHHYHQHGKK</sequence>
<evidence type="ECO:0008006" key="8">
    <source>
        <dbReference type="Google" id="ProtNLM"/>
    </source>
</evidence>
<dbReference type="PROSITE" id="PS50002">
    <property type="entry name" value="SH3"/>
    <property type="match status" value="1"/>
</dbReference>
<evidence type="ECO:0000256" key="3">
    <source>
        <dbReference type="SAM" id="MobiDB-lite"/>
    </source>
</evidence>
<feature type="region of interest" description="Disordered" evidence="3">
    <location>
        <begin position="1981"/>
        <end position="2020"/>
    </location>
</feature>
<feature type="compositionally biased region" description="Polar residues" evidence="3">
    <location>
        <begin position="789"/>
        <end position="798"/>
    </location>
</feature>
<dbReference type="SMART" id="SM00326">
    <property type="entry name" value="SH3"/>
    <property type="match status" value="1"/>
</dbReference>
<feature type="compositionally biased region" description="Polar residues" evidence="3">
    <location>
        <begin position="1577"/>
        <end position="1589"/>
    </location>
</feature>
<accession>A0A903Z038</accession>
<reference evidence="6" key="2">
    <citation type="submission" date="2022-10" db="UniProtKB">
        <authorList>
            <consortium name="EnsemblMetazoa"/>
        </authorList>
    </citation>
    <scope>IDENTIFICATION</scope>
    <source>
        <strain evidence="6">MINIMUS1</strain>
    </source>
</reference>
<feature type="compositionally biased region" description="Polar residues" evidence="3">
    <location>
        <begin position="433"/>
        <end position="444"/>
    </location>
</feature>
<dbReference type="InterPro" id="IPR035899">
    <property type="entry name" value="DBL_dom_sf"/>
</dbReference>
<feature type="region of interest" description="Disordered" evidence="3">
    <location>
        <begin position="1912"/>
        <end position="1936"/>
    </location>
</feature>
<dbReference type="PANTHER" id="PTHR12845:SF5">
    <property type="entry name" value="EPHEXIN, ISOFORM D"/>
    <property type="match status" value="1"/>
</dbReference>
<feature type="compositionally biased region" description="Polar residues" evidence="3">
    <location>
        <begin position="1"/>
        <end position="10"/>
    </location>
</feature>
<feature type="region of interest" description="Disordered" evidence="3">
    <location>
        <begin position="1766"/>
        <end position="1814"/>
    </location>
</feature>
<feature type="compositionally biased region" description="Low complexity" evidence="3">
    <location>
        <begin position="1636"/>
        <end position="1659"/>
    </location>
</feature>
<feature type="domain" description="SH3" evidence="4">
    <location>
        <begin position="2421"/>
        <end position="2482"/>
    </location>
</feature>
<feature type="region of interest" description="Disordered" evidence="3">
    <location>
        <begin position="1"/>
        <end position="31"/>
    </location>
</feature>
<evidence type="ECO:0000313" key="6">
    <source>
        <dbReference type="EnsemblMetazoa" id="AMIN016225-PC"/>
    </source>
</evidence>
<feature type="compositionally biased region" description="Low complexity" evidence="3">
    <location>
        <begin position="477"/>
        <end position="486"/>
    </location>
</feature>
<reference evidence="7" key="1">
    <citation type="submission" date="2013-03" db="EMBL/GenBank/DDBJ databases">
        <title>The Genome Sequence of Anopheles minimus MINIMUS1.</title>
        <authorList>
            <consortium name="The Broad Institute Genomics Platform"/>
            <person name="Neafsey D.E."/>
            <person name="Walton C."/>
            <person name="Walker B."/>
            <person name="Young S.K."/>
            <person name="Zeng Q."/>
            <person name="Gargeya S."/>
            <person name="Fitzgerald M."/>
            <person name="Haas B."/>
            <person name="Abouelleil A."/>
            <person name="Allen A.W."/>
            <person name="Alvarado L."/>
            <person name="Arachchi H.M."/>
            <person name="Berlin A.M."/>
            <person name="Chapman S.B."/>
            <person name="Gainer-Dewar J."/>
            <person name="Goldberg J."/>
            <person name="Griggs A."/>
            <person name="Gujja S."/>
            <person name="Hansen M."/>
            <person name="Howarth C."/>
            <person name="Imamovic A."/>
            <person name="Ireland A."/>
            <person name="Larimer J."/>
            <person name="McCowan C."/>
            <person name="Murphy C."/>
            <person name="Pearson M."/>
            <person name="Poon T.W."/>
            <person name="Priest M."/>
            <person name="Roberts A."/>
            <person name="Saif S."/>
            <person name="Shea T."/>
            <person name="Sisk P."/>
            <person name="Sykes S."/>
            <person name="Wortman J."/>
            <person name="Nusbaum C."/>
            <person name="Birren B."/>
        </authorList>
    </citation>
    <scope>NUCLEOTIDE SEQUENCE [LARGE SCALE GENOMIC DNA]</scope>
    <source>
        <strain evidence="7">MINIMUS1</strain>
    </source>
</reference>
<feature type="region of interest" description="Disordered" evidence="3">
    <location>
        <begin position="632"/>
        <end position="652"/>
    </location>
</feature>
<dbReference type="InterPro" id="IPR000219">
    <property type="entry name" value="DH_dom"/>
</dbReference>
<feature type="domain" description="DH" evidence="5">
    <location>
        <begin position="2060"/>
        <end position="2247"/>
    </location>
</feature>
<dbReference type="Pfam" id="PF00018">
    <property type="entry name" value="SH3_1"/>
    <property type="match status" value="1"/>
</dbReference>
<feature type="region of interest" description="Disordered" evidence="3">
    <location>
        <begin position="1358"/>
        <end position="1405"/>
    </location>
</feature>
<feature type="region of interest" description="Disordered" evidence="3">
    <location>
        <begin position="1495"/>
        <end position="1542"/>
    </location>
</feature>
<feature type="compositionally biased region" description="Low complexity" evidence="3">
    <location>
        <begin position="1681"/>
        <end position="1692"/>
    </location>
</feature>
<dbReference type="SUPFAM" id="SSF50729">
    <property type="entry name" value="PH domain-like"/>
    <property type="match status" value="1"/>
</dbReference>
<evidence type="ECO:0000256" key="2">
    <source>
        <dbReference type="PROSITE-ProRule" id="PRU00192"/>
    </source>
</evidence>
<dbReference type="CDD" id="cd11793">
    <property type="entry name" value="SH3_ephexin1_like"/>
    <property type="match status" value="1"/>
</dbReference>
<feature type="region of interest" description="Disordered" evidence="3">
    <location>
        <begin position="1270"/>
        <end position="1310"/>
    </location>
</feature>
<dbReference type="SUPFAM" id="SSF50044">
    <property type="entry name" value="SH3-domain"/>
    <property type="match status" value="1"/>
</dbReference>
<feature type="region of interest" description="Disordered" evidence="3">
    <location>
        <begin position="428"/>
        <end position="499"/>
    </location>
</feature>
<feature type="region of interest" description="Disordered" evidence="3">
    <location>
        <begin position="1128"/>
        <end position="1179"/>
    </location>
</feature>
<name>A0A903Z038_9DIPT</name>
<feature type="compositionally biased region" description="Basic residues" evidence="3">
    <location>
        <begin position="1707"/>
        <end position="1722"/>
    </location>
</feature>
<dbReference type="EnsemblMetazoa" id="AMIN016225-RC">
    <property type="protein sequence ID" value="AMIN016225-PC"/>
    <property type="gene ID" value="AMIN016225"/>
</dbReference>
<feature type="compositionally biased region" description="Polar residues" evidence="3">
    <location>
        <begin position="888"/>
        <end position="908"/>
    </location>
</feature>
<feature type="region of interest" description="Disordered" evidence="3">
    <location>
        <begin position="2507"/>
        <end position="2536"/>
    </location>
</feature>
<dbReference type="Gene3D" id="2.30.29.30">
    <property type="entry name" value="Pleckstrin-homology domain (PH domain)/Phosphotyrosine-binding domain (PTB)"/>
    <property type="match status" value="1"/>
</dbReference>
<dbReference type="SUPFAM" id="SSF48065">
    <property type="entry name" value="DBL homology domain (DH-domain)"/>
    <property type="match status" value="1"/>
</dbReference>
<dbReference type="InterPro" id="IPR047271">
    <property type="entry name" value="Ephexin-like"/>
</dbReference>
<feature type="compositionally biased region" description="Basic and acidic residues" evidence="3">
    <location>
        <begin position="553"/>
        <end position="586"/>
    </location>
</feature>
<dbReference type="InterPro" id="IPR036028">
    <property type="entry name" value="SH3-like_dom_sf"/>
</dbReference>
<feature type="compositionally biased region" description="Acidic residues" evidence="3">
    <location>
        <begin position="1495"/>
        <end position="1516"/>
    </location>
</feature>
<feature type="region of interest" description="Disordered" evidence="3">
    <location>
        <begin position="175"/>
        <end position="213"/>
    </location>
</feature>
<dbReference type="PANTHER" id="PTHR12845">
    <property type="entry name" value="GUANINE NUCLEOTIDE EXCHANGE FACTOR"/>
    <property type="match status" value="1"/>
</dbReference>
<feature type="compositionally biased region" description="Low complexity" evidence="3">
    <location>
        <begin position="82"/>
        <end position="100"/>
    </location>
</feature>
<feature type="region of interest" description="Disordered" evidence="3">
    <location>
        <begin position="1854"/>
        <end position="1892"/>
    </location>
</feature>
<dbReference type="PROSITE" id="PS50010">
    <property type="entry name" value="DH_2"/>
    <property type="match status" value="1"/>
</dbReference>
<evidence type="ECO:0000259" key="5">
    <source>
        <dbReference type="PROSITE" id="PS50010"/>
    </source>
</evidence>
<feature type="compositionally biased region" description="Polar residues" evidence="3">
    <location>
        <begin position="1854"/>
        <end position="1873"/>
    </location>
</feature>
<feature type="region of interest" description="Disordered" evidence="3">
    <location>
        <begin position="878"/>
        <end position="909"/>
    </location>
</feature>
<dbReference type="Proteomes" id="UP000075920">
    <property type="component" value="Unassembled WGS sequence"/>
</dbReference>
<feature type="region of interest" description="Disordered" evidence="3">
    <location>
        <begin position="332"/>
        <end position="358"/>
    </location>
</feature>